<evidence type="ECO:0000313" key="1">
    <source>
        <dbReference type="EMBL" id="PKI58087.1"/>
    </source>
</evidence>
<sequence length="151" mass="16700">MRGIPMIAGHPTAMGPPEFQRAAHKNRPGMSSSMNCFQSKTLRSAGLNTWSKRTIRERSLVMYENGWDEQNGLMCARSHIYRRCGDPLILPCQLACIGLYMRAVYSSTVGVSSVPWKLNTAYWGSQKAMAVLRKAQSMGHSTSEADEGAVD</sequence>
<keyword evidence="2" id="KW-1185">Reference proteome</keyword>
<gene>
    <name evidence="1" type="ORF">CRG98_021514</name>
</gene>
<protein>
    <submittedName>
        <fullName evidence="1">Uncharacterized protein</fullName>
    </submittedName>
</protein>
<dbReference type="EMBL" id="PGOL01001443">
    <property type="protein sequence ID" value="PKI58087.1"/>
    <property type="molecule type" value="Genomic_DNA"/>
</dbReference>
<name>A0A2I0JP59_PUNGR</name>
<dbReference type="Proteomes" id="UP000233551">
    <property type="component" value="Unassembled WGS sequence"/>
</dbReference>
<organism evidence="1 2">
    <name type="scientific">Punica granatum</name>
    <name type="common">Pomegranate</name>
    <dbReference type="NCBI Taxonomy" id="22663"/>
    <lineage>
        <taxon>Eukaryota</taxon>
        <taxon>Viridiplantae</taxon>
        <taxon>Streptophyta</taxon>
        <taxon>Embryophyta</taxon>
        <taxon>Tracheophyta</taxon>
        <taxon>Spermatophyta</taxon>
        <taxon>Magnoliopsida</taxon>
        <taxon>eudicotyledons</taxon>
        <taxon>Gunneridae</taxon>
        <taxon>Pentapetalae</taxon>
        <taxon>rosids</taxon>
        <taxon>malvids</taxon>
        <taxon>Myrtales</taxon>
        <taxon>Lythraceae</taxon>
        <taxon>Punica</taxon>
    </lineage>
</organism>
<accession>A0A2I0JP59</accession>
<comment type="caution">
    <text evidence="1">The sequence shown here is derived from an EMBL/GenBank/DDBJ whole genome shotgun (WGS) entry which is preliminary data.</text>
</comment>
<dbReference type="AlphaFoldDB" id="A0A2I0JP59"/>
<reference evidence="1 2" key="1">
    <citation type="submission" date="2017-11" db="EMBL/GenBank/DDBJ databases">
        <title>De-novo sequencing of pomegranate (Punica granatum L.) genome.</title>
        <authorList>
            <person name="Akparov Z."/>
            <person name="Amiraslanov A."/>
            <person name="Hajiyeva S."/>
            <person name="Abbasov M."/>
            <person name="Kaur K."/>
            <person name="Hamwieh A."/>
            <person name="Solovyev V."/>
            <person name="Salamov A."/>
            <person name="Braich B."/>
            <person name="Kosarev P."/>
            <person name="Mahmoud A."/>
            <person name="Hajiyev E."/>
            <person name="Babayeva S."/>
            <person name="Izzatullayeva V."/>
            <person name="Mammadov A."/>
            <person name="Mammadov A."/>
            <person name="Sharifova S."/>
            <person name="Ojaghi J."/>
            <person name="Eynullazada K."/>
            <person name="Bayramov B."/>
            <person name="Abdulazimova A."/>
            <person name="Shahmuradov I."/>
        </authorList>
    </citation>
    <scope>NUCLEOTIDE SEQUENCE [LARGE SCALE GENOMIC DNA]</scope>
    <source>
        <strain evidence="2">cv. AG2017</strain>
        <tissue evidence="1">Leaf</tissue>
    </source>
</reference>
<proteinExistence type="predicted"/>
<evidence type="ECO:0000313" key="2">
    <source>
        <dbReference type="Proteomes" id="UP000233551"/>
    </source>
</evidence>